<evidence type="ECO:0000256" key="4">
    <source>
        <dbReference type="ARBA" id="ARBA00022553"/>
    </source>
</evidence>
<keyword evidence="16" id="KW-1185">Reference proteome</keyword>
<dbReference type="Pfam" id="PF00512">
    <property type="entry name" value="HisKA"/>
    <property type="match status" value="1"/>
</dbReference>
<feature type="domain" description="Histidine kinase" evidence="13">
    <location>
        <begin position="235"/>
        <end position="529"/>
    </location>
</feature>
<dbReference type="Pfam" id="PF02518">
    <property type="entry name" value="HATPase_c"/>
    <property type="match status" value="1"/>
</dbReference>
<reference evidence="15 16" key="1">
    <citation type="submission" date="2023-02" db="EMBL/GenBank/DDBJ databases">
        <authorList>
            <person name="Mo P."/>
        </authorList>
    </citation>
    <scope>NUCLEOTIDE SEQUENCE [LARGE SCALE GENOMIC DNA]</scope>
    <source>
        <strain evidence="15 16">HUAS 3</strain>
    </source>
</reference>
<dbReference type="RefSeq" id="WP_275035134.1">
    <property type="nucleotide sequence ID" value="NZ_CP118615.1"/>
</dbReference>
<dbReference type="Gene3D" id="3.30.565.10">
    <property type="entry name" value="Histidine kinase-like ATPase, C-terminal domain"/>
    <property type="match status" value="1"/>
</dbReference>
<dbReference type="PROSITE" id="PS50885">
    <property type="entry name" value="HAMP"/>
    <property type="match status" value="1"/>
</dbReference>
<dbReference type="Proteomes" id="UP001219605">
    <property type="component" value="Chromosome"/>
</dbReference>
<keyword evidence="4" id="KW-0597">Phosphoprotein</keyword>
<dbReference type="SUPFAM" id="SSF158472">
    <property type="entry name" value="HAMP domain-like"/>
    <property type="match status" value="1"/>
</dbReference>
<keyword evidence="8 12" id="KW-1133">Transmembrane helix</keyword>
<dbReference type="InterPro" id="IPR005467">
    <property type="entry name" value="His_kinase_dom"/>
</dbReference>
<evidence type="ECO:0000256" key="3">
    <source>
        <dbReference type="ARBA" id="ARBA00012438"/>
    </source>
</evidence>
<evidence type="ECO:0000256" key="11">
    <source>
        <dbReference type="SAM" id="MobiDB-lite"/>
    </source>
</evidence>
<feature type="region of interest" description="Disordered" evidence="11">
    <location>
        <begin position="318"/>
        <end position="347"/>
    </location>
</feature>
<gene>
    <name evidence="15" type="ORF">PVK37_15630</name>
</gene>
<dbReference type="CDD" id="cd00082">
    <property type="entry name" value="HisKA"/>
    <property type="match status" value="1"/>
</dbReference>
<dbReference type="PANTHER" id="PTHR45436">
    <property type="entry name" value="SENSOR HISTIDINE KINASE YKOH"/>
    <property type="match status" value="1"/>
</dbReference>
<keyword evidence="7" id="KW-0418">Kinase</keyword>
<dbReference type="CDD" id="cd06225">
    <property type="entry name" value="HAMP"/>
    <property type="match status" value="1"/>
</dbReference>
<evidence type="ECO:0000259" key="13">
    <source>
        <dbReference type="PROSITE" id="PS50109"/>
    </source>
</evidence>
<evidence type="ECO:0000256" key="9">
    <source>
        <dbReference type="ARBA" id="ARBA00023012"/>
    </source>
</evidence>
<keyword evidence="10 12" id="KW-0472">Membrane</keyword>
<dbReference type="SMART" id="SM00304">
    <property type="entry name" value="HAMP"/>
    <property type="match status" value="1"/>
</dbReference>
<dbReference type="InterPro" id="IPR003660">
    <property type="entry name" value="HAMP_dom"/>
</dbReference>
<dbReference type="EC" id="2.7.13.3" evidence="3"/>
<feature type="domain" description="HAMP" evidence="14">
    <location>
        <begin position="174"/>
        <end position="227"/>
    </location>
</feature>
<sequence length="542" mass="55709">MRGRLTALTVLGLVVGLAVGGAVLFVALGYVLQRSVDDEAFRTADAVALLAAEDVLPDPLPVAAGQVRVQVVDQQGRVRAASIDADRLVPMVPVGRIDHTARQRTFVRGERLGLPGRVRVVTVPAGTPAEPLTVLVGKSMADVTHSAEVVRTVLLVSFPLLVVLLGGVTWRVVGATLRPVEALRSGAAEITDRAGGGRLPVPASHDEIHRLAVTLNDMLDRLEASRARQRAFVADAAHELRSPLTNMRTELEVAGRLGDRTDWPAVARDLLTDTERLSRLVDDLLLLARLDEAASARPAGVAGPPSGVDGVAGPVVGGGVGGPTAEGGVGGPTAGSGGTGGPGAGRVRVRPTGPVELTSLVQAVAARFPTPPVRVLPTPEPVWTVGDADQLHRVLANLLDNAVRHCRESVVVAVTAAGTTTTDPAGTAASGPVGTAATGPAGTAATDDDPYAGGHLVTVTDDGPGIPPADRERVFDRFTRLDDARTRDAGGAGLGLAIVRELVRSHGGTVRLGDAGPGLRVMLRLPTLELGPDPDPPVDPAA</sequence>
<feature type="transmembrane region" description="Helical" evidence="12">
    <location>
        <begin position="149"/>
        <end position="170"/>
    </location>
</feature>
<dbReference type="GO" id="GO:0005524">
    <property type="term" value="F:ATP binding"/>
    <property type="evidence" value="ECO:0007669"/>
    <property type="project" value="UniProtKB-KW"/>
</dbReference>
<dbReference type="SMART" id="SM00388">
    <property type="entry name" value="HisKA"/>
    <property type="match status" value="1"/>
</dbReference>
<dbReference type="PRINTS" id="PR00344">
    <property type="entry name" value="BCTRLSENSOR"/>
</dbReference>
<comment type="catalytic activity">
    <reaction evidence="1">
        <text>ATP + protein L-histidine = ADP + protein N-phospho-L-histidine.</text>
        <dbReference type="EC" id="2.7.13.3"/>
    </reaction>
</comment>
<dbReference type="SMART" id="SM00387">
    <property type="entry name" value="HATPase_c"/>
    <property type="match status" value="1"/>
</dbReference>
<evidence type="ECO:0000256" key="10">
    <source>
        <dbReference type="ARBA" id="ARBA00023136"/>
    </source>
</evidence>
<evidence type="ECO:0000259" key="14">
    <source>
        <dbReference type="PROSITE" id="PS50885"/>
    </source>
</evidence>
<accession>A0ABY8A1G3</accession>
<feature type="transmembrane region" description="Helical" evidence="12">
    <location>
        <begin position="6"/>
        <end position="32"/>
    </location>
</feature>
<dbReference type="InterPro" id="IPR036097">
    <property type="entry name" value="HisK_dim/P_sf"/>
</dbReference>
<dbReference type="CDD" id="cd00075">
    <property type="entry name" value="HATPase"/>
    <property type="match status" value="1"/>
</dbReference>
<protein>
    <recommendedName>
        <fullName evidence="3">histidine kinase</fullName>
        <ecNumber evidence="3">2.7.13.3</ecNumber>
    </recommendedName>
</protein>
<dbReference type="Gene3D" id="6.10.340.10">
    <property type="match status" value="1"/>
</dbReference>
<comment type="subcellular location">
    <subcellularLocation>
        <location evidence="2">Cell membrane</location>
    </subcellularLocation>
</comment>
<organism evidence="15 16">
    <name type="scientific">Micromonospora cathayae</name>
    <dbReference type="NCBI Taxonomy" id="3028804"/>
    <lineage>
        <taxon>Bacteria</taxon>
        <taxon>Bacillati</taxon>
        <taxon>Actinomycetota</taxon>
        <taxon>Actinomycetes</taxon>
        <taxon>Micromonosporales</taxon>
        <taxon>Micromonosporaceae</taxon>
        <taxon>Micromonospora</taxon>
    </lineage>
</organism>
<feature type="compositionally biased region" description="Low complexity" evidence="11">
    <location>
        <begin position="420"/>
        <end position="445"/>
    </location>
</feature>
<evidence type="ECO:0000256" key="12">
    <source>
        <dbReference type="SAM" id="Phobius"/>
    </source>
</evidence>
<dbReference type="Pfam" id="PF00672">
    <property type="entry name" value="HAMP"/>
    <property type="match status" value="1"/>
</dbReference>
<dbReference type="InterPro" id="IPR003661">
    <property type="entry name" value="HisK_dim/P_dom"/>
</dbReference>
<evidence type="ECO:0000256" key="5">
    <source>
        <dbReference type="ARBA" id="ARBA00022679"/>
    </source>
</evidence>
<dbReference type="PROSITE" id="PS50109">
    <property type="entry name" value="HIS_KIN"/>
    <property type="match status" value="1"/>
</dbReference>
<evidence type="ECO:0000313" key="15">
    <source>
        <dbReference type="EMBL" id="WDZ88073.1"/>
    </source>
</evidence>
<feature type="region of interest" description="Disordered" evidence="11">
    <location>
        <begin position="420"/>
        <end position="455"/>
    </location>
</feature>
<evidence type="ECO:0000256" key="7">
    <source>
        <dbReference type="ARBA" id="ARBA00022777"/>
    </source>
</evidence>
<dbReference type="SUPFAM" id="SSF55874">
    <property type="entry name" value="ATPase domain of HSP90 chaperone/DNA topoisomerase II/histidine kinase"/>
    <property type="match status" value="1"/>
</dbReference>
<name>A0ABY8A1G3_9ACTN</name>
<keyword evidence="6 12" id="KW-0812">Transmembrane</keyword>
<dbReference type="EMBL" id="CP118615">
    <property type="protein sequence ID" value="WDZ88073.1"/>
    <property type="molecule type" value="Genomic_DNA"/>
</dbReference>
<dbReference type="InterPro" id="IPR036890">
    <property type="entry name" value="HATPase_C_sf"/>
</dbReference>
<dbReference type="PANTHER" id="PTHR45436:SF5">
    <property type="entry name" value="SENSOR HISTIDINE KINASE TRCS"/>
    <property type="match status" value="1"/>
</dbReference>
<evidence type="ECO:0000256" key="8">
    <source>
        <dbReference type="ARBA" id="ARBA00022989"/>
    </source>
</evidence>
<dbReference type="Gene3D" id="1.10.287.130">
    <property type="match status" value="1"/>
</dbReference>
<evidence type="ECO:0000256" key="1">
    <source>
        <dbReference type="ARBA" id="ARBA00000085"/>
    </source>
</evidence>
<proteinExistence type="predicted"/>
<dbReference type="InterPro" id="IPR004358">
    <property type="entry name" value="Sig_transdc_His_kin-like_C"/>
</dbReference>
<keyword evidence="15" id="KW-0547">Nucleotide-binding</keyword>
<evidence type="ECO:0000256" key="6">
    <source>
        <dbReference type="ARBA" id="ARBA00022692"/>
    </source>
</evidence>
<dbReference type="SUPFAM" id="SSF47384">
    <property type="entry name" value="Homodimeric domain of signal transducing histidine kinase"/>
    <property type="match status" value="1"/>
</dbReference>
<evidence type="ECO:0000313" key="16">
    <source>
        <dbReference type="Proteomes" id="UP001219605"/>
    </source>
</evidence>
<keyword evidence="15" id="KW-0067">ATP-binding</keyword>
<keyword evidence="9" id="KW-0902">Two-component regulatory system</keyword>
<feature type="compositionally biased region" description="Gly residues" evidence="11">
    <location>
        <begin position="318"/>
        <end position="344"/>
    </location>
</feature>
<keyword evidence="5" id="KW-0808">Transferase</keyword>
<dbReference type="InterPro" id="IPR050428">
    <property type="entry name" value="TCS_sensor_his_kinase"/>
</dbReference>
<dbReference type="InterPro" id="IPR003594">
    <property type="entry name" value="HATPase_dom"/>
</dbReference>
<evidence type="ECO:0000256" key="2">
    <source>
        <dbReference type="ARBA" id="ARBA00004236"/>
    </source>
</evidence>